<keyword evidence="12" id="KW-0902">Two-component regulatory system</keyword>
<accession>A0AAP9DZP8</accession>
<dbReference type="Gene3D" id="1.10.287.130">
    <property type="match status" value="1"/>
</dbReference>
<comment type="subcellular location">
    <subcellularLocation>
        <location evidence="2">Cell membrane</location>
        <topology evidence="2">Multi-pass membrane protein</topology>
    </subcellularLocation>
</comment>
<evidence type="ECO:0000256" key="10">
    <source>
        <dbReference type="ARBA" id="ARBA00022840"/>
    </source>
</evidence>
<keyword evidence="7 15" id="KW-0812">Transmembrane</keyword>
<evidence type="ECO:0000313" key="19">
    <source>
        <dbReference type="Proteomes" id="UP000315377"/>
    </source>
</evidence>
<evidence type="ECO:0000256" key="13">
    <source>
        <dbReference type="ARBA" id="ARBA00023136"/>
    </source>
</evidence>
<dbReference type="SUPFAM" id="SSF47384">
    <property type="entry name" value="Homodimeric domain of signal transducing histidine kinase"/>
    <property type="match status" value="1"/>
</dbReference>
<dbReference type="InterPro" id="IPR050398">
    <property type="entry name" value="HssS/ArlS-like"/>
</dbReference>
<comment type="catalytic activity">
    <reaction evidence="1">
        <text>ATP + protein L-histidine = ADP + protein N-phospho-L-histidine.</text>
        <dbReference type="EC" id="2.7.13.3"/>
    </reaction>
</comment>
<protein>
    <recommendedName>
        <fullName evidence="3">histidine kinase</fullName>
        <ecNumber evidence="3">2.7.13.3</ecNumber>
    </recommendedName>
</protein>
<feature type="domain" description="HAMP" evidence="17">
    <location>
        <begin position="152"/>
        <end position="197"/>
    </location>
</feature>
<evidence type="ECO:0000256" key="14">
    <source>
        <dbReference type="SAM" id="Coils"/>
    </source>
</evidence>
<evidence type="ECO:0000256" key="6">
    <source>
        <dbReference type="ARBA" id="ARBA00022679"/>
    </source>
</evidence>
<dbReference type="InterPro" id="IPR036890">
    <property type="entry name" value="HATPase_C_sf"/>
</dbReference>
<keyword evidence="10" id="KW-0067">ATP-binding</keyword>
<keyword evidence="5" id="KW-0597">Phosphoprotein</keyword>
<evidence type="ECO:0000256" key="2">
    <source>
        <dbReference type="ARBA" id="ARBA00004651"/>
    </source>
</evidence>
<sequence>MLAGCSSAAAILVLIFQLLKVSVLFGTSKGEREKLMNRSIRSRIGDRQPREAREAGRLSTGRGGDGPDATRFLWKLLFIVGICLCGAFALTMCVLVALRFIMHTIDIPPLWKLYRLLSSTIGLEGMVLLATGVLFLASLLWLIGTEAVYYGQIKDSLVRLADGEEAMPLPVKRSAAELDEAADAVNRLSRQMSAAREKEEATSERMNGLMTALSHDVRTPLTSILGYLQLIAEDGYRDEVELRHYVQIARDKALCLSRAVDRRFELSRLPQVPEREGWHPVDVRRLLMQLAEEYRFRPKQPGITIALDFAEPDGQPMMIYGNGSRLMEAFEMLIAEAARTGRPSGPIRIRLFGAVEAAVVHIRNDGQPVPGTDTPRREDGVFRPAAGTYASPAEDERPGGRWADARGIVAAHGGTVAVFGHPPRAAYEVRLPLCRTGDAAEA</sequence>
<evidence type="ECO:0000256" key="15">
    <source>
        <dbReference type="SAM" id="Phobius"/>
    </source>
</evidence>
<evidence type="ECO:0000256" key="9">
    <source>
        <dbReference type="ARBA" id="ARBA00022777"/>
    </source>
</evidence>
<evidence type="ECO:0000256" key="5">
    <source>
        <dbReference type="ARBA" id="ARBA00022553"/>
    </source>
</evidence>
<keyword evidence="6" id="KW-0808">Transferase</keyword>
<keyword evidence="11 15" id="KW-1133">Transmembrane helix</keyword>
<dbReference type="EMBL" id="CP041405">
    <property type="protein sequence ID" value="QDM46905.1"/>
    <property type="molecule type" value="Genomic_DNA"/>
</dbReference>
<keyword evidence="8" id="KW-0547">Nucleotide-binding</keyword>
<evidence type="ECO:0000256" key="3">
    <source>
        <dbReference type="ARBA" id="ARBA00012438"/>
    </source>
</evidence>
<reference evidence="18 19" key="1">
    <citation type="submission" date="2019-07" db="EMBL/GenBank/DDBJ databases">
        <title>Paenibacillus thiaminolyticus NRRL B-4156.</title>
        <authorList>
            <person name="Hehnly C."/>
            <person name="Zhang L."/>
        </authorList>
    </citation>
    <scope>NUCLEOTIDE SEQUENCE [LARGE SCALE GENOMIC DNA]</scope>
    <source>
        <strain evidence="18 19">NRRL B-4156</strain>
    </source>
</reference>
<dbReference type="PANTHER" id="PTHR45528">
    <property type="entry name" value="SENSOR HISTIDINE KINASE CPXA"/>
    <property type="match status" value="1"/>
</dbReference>
<dbReference type="PANTHER" id="PTHR45528:SF1">
    <property type="entry name" value="SENSOR HISTIDINE KINASE CPXA"/>
    <property type="match status" value="1"/>
</dbReference>
<dbReference type="InterPro" id="IPR036097">
    <property type="entry name" value="HisK_dim/P_sf"/>
</dbReference>
<dbReference type="InterPro" id="IPR003660">
    <property type="entry name" value="HAMP_dom"/>
</dbReference>
<feature type="transmembrane region" description="Helical" evidence="15">
    <location>
        <begin position="121"/>
        <end position="144"/>
    </location>
</feature>
<evidence type="ECO:0000256" key="12">
    <source>
        <dbReference type="ARBA" id="ARBA00023012"/>
    </source>
</evidence>
<evidence type="ECO:0000256" key="7">
    <source>
        <dbReference type="ARBA" id="ARBA00022692"/>
    </source>
</evidence>
<dbReference type="Proteomes" id="UP000315377">
    <property type="component" value="Chromosome"/>
</dbReference>
<keyword evidence="14" id="KW-0175">Coiled coil</keyword>
<dbReference type="Gene3D" id="3.30.565.10">
    <property type="entry name" value="Histidine kinase-like ATPase, C-terminal domain"/>
    <property type="match status" value="1"/>
</dbReference>
<dbReference type="CDD" id="cd00082">
    <property type="entry name" value="HisKA"/>
    <property type="match status" value="1"/>
</dbReference>
<evidence type="ECO:0000256" key="11">
    <source>
        <dbReference type="ARBA" id="ARBA00022989"/>
    </source>
</evidence>
<gene>
    <name evidence="18" type="ORF">FLT43_28160</name>
</gene>
<dbReference type="PROSITE" id="PS50885">
    <property type="entry name" value="HAMP"/>
    <property type="match status" value="1"/>
</dbReference>
<dbReference type="SMART" id="SM00388">
    <property type="entry name" value="HisKA"/>
    <property type="match status" value="1"/>
</dbReference>
<dbReference type="GO" id="GO:0005886">
    <property type="term" value="C:plasma membrane"/>
    <property type="evidence" value="ECO:0007669"/>
    <property type="project" value="UniProtKB-SubCell"/>
</dbReference>
<name>A0AAP9DZP8_PANTH</name>
<dbReference type="EC" id="2.7.13.3" evidence="3"/>
<feature type="transmembrane region" description="Helical" evidence="15">
    <location>
        <begin position="76"/>
        <end position="101"/>
    </location>
</feature>
<evidence type="ECO:0000256" key="4">
    <source>
        <dbReference type="ARBA" id="ARBA00022475"/>
    </source>
</evidence>
<evidence type="ECO:0000256" key="1">
    <source>
        <dbReference type="ARBA" id="ARBA00000085"/>
    </source>
</evidence>
<dbReference type="InterPro" id="IPR003661">
    <property type="entry name" value="HisK_dim/P_dom"/>
</dbReference>
<evidence type="ECO:0000256" key="8">
    <source>
        <dbReference type="ARBA" id="ARBA00022741"/>
    </source>
</evidence>
<dbReference type="InterPro" id="IPR005467">
    <property type="entry name" value="His_kinase_dom"/>
</dbReference>
<evidence type="ECO:0000313" key="18">
    <source>
        <dbReference type="EMBL" id="QDM46905.1"/>
    </source>
</evidence>
<proteinExistence type="predicted"/>
<evidence type="ECO:0000259" key="16">
    <source>
        <dbReference type="PROSITE" id="PS50109"/>
    </source>
</evidence>
<dbReference type="PROSITE" id="PS50109">
    <property type="entry name" value="HIS_KIN"/>
    <property type="match status" value="1"/>
</dbReference>
<dbReference type="SUPFAM" id="SSF55874">
    <property type="entry name" value="ATPase domain of HSP90 chaperone/DNA topoisomerase II/histidine kinase"/>
    <property type="match status" value="1"/>
</dbReference>
<keyword evidence="9 18" id="KW-0418">Kinase</keyword>
<dbReference type="AlphaFoldDB" id="A0AAP9DZP8"/>
<feature type="transmembrane region" description="Helical" evidence="15">
    <location>
        <begin position="6"/>
        <end position="26"/>
    </location>
</feature>
<dbReference type="Pfam" id="PF00512">
    <property type="entry name" value="HisKA"/>
    <property type="match status" value="1"/>
</dbReference>
<evidence type="ECO:0000259" key="17">
    <source>
        <dbReference type="PROSITE" id="PS50885"/>
    </source>
</evidence>
<keyword evidence="4" id="KW-1003">Cell membrane</keyword>
<feature type="coiled-coil region" evidence="14">
    <location>
        <begin position="171"/>
        <end position="205"/>
    </location>
</feature>
<dbReference type="GO" id="GO:0005524">
    <property type="term" value="F:ATP binding"/>
    <property type="evidence" value="ECO:0007669"/>
    <property type="project" value="UniProtKB-KW"/>
</dbReference>
<organism evidence="18 19">
    <name type="scientific">Paenibacillus thiaminolyticus</name>
    <name type="common">Bacillus thiaminolyticus</name>
    <dbReference type="NCBI Taxonomy" id="49283"/>
    <lineage>
        <taxon>Bacteria</taxon>
        <taxon>Bacillati</taxon>
        <taxon>Bacillota</taxon>
        <taxon>Bacilli</taxon>
        <taxon>Bacillales</taxon>
        <taxon>Paenibacillaceae</taxon>
        <taxon>Paenibacillus</taxon>
    </lineage>
</organism>
<keyword evidence="13 15" id="KW-0472">Membrane</keyword>
<dbReference type="GO" id="GO:0000155">
    <property type="term" value="F:phosphorelay sensor kinase activity"/>
    <property type="evidence" value="ECO:0007669"/>
    <property type="project" value="InterPro"/>
</dbReference>
<feature type="domain" description="Histidine kinase" evidence="16">
    <location>
        <begin position="212"/>
        <end position="435"/>
    </location>
</feature>